<comment type="caution">
    <text evidence="3">The sequence shown here is derived from an EMBL/GenBank/DDBJ whole genome shotgun (WGS) entry which is preliminary data.</text>
</comment>
<keyword evidence="4" id="KW-1185">Reference proteome</keyword>
<feature type="non-terminal residue" evidence="3">
    <location>
        <position position="399"/>
    </location>
</feature>
<evidence type="ECO:0000313" key="4">
    <source>
        <dbReference type="Proteomes" id="UP001189429"/>
    </source>
</evidence>
<evidence type="ECO:0000256" key="1">
    <source>
        <dbReference type="SAM" id="Coils"/>
    </source>
</evidence>
<proteinExistence type="predicted"/>
<name>A0ABN9WXA1_9DINO</name>
<sequence length="399" mass="43488">MSARISLRISAGLFTSAKDGADGDAEEMVVGSDEGCLIHLSGLGIKAQMCTFRTEMKQDASHPSVSIKPFPNSKVTVIGKKIEEAEFFELEDGDRIAFTEQHIFELEIPSIRMKKKRQSIIQDEQAFEAALRELEEGAEIDDKWKKGIEGASILIRHNSEHSGDKDAKEFLEKAKKAGKEVQRANEMLHDTPKERRNGIHTYGLSVLLDPSGGTPSLSVMAMAQRRAAEDDARMPRALRSAEGGQEGEGGQDAAVIEECVHVWTYTDFYENRLELIQEAYEDCKKGEAQEDWQSFVWGGDTLNSYFEKVEECEKKQERIEGLQKKRLELEAQIKQSNVKEQSHATAAGGSLLGLLFGGGGKPQADPASSSGAPAGGGGGEAAPGFWGILKSLGIGAGKE</sequence>
<gene>
    <name evidence="3" type="ORF">PCOR1329_LOCUS70373</name>
</gene>
<dbReference type="EMBL" id="CAUYUJ010019290">
    <property type="protein sequence ID" value="CAK0890045.1"/>
    <property type="molecule type" value="Genomic_DNA"/>
</dbReference>
<dbReference type="Proteomes" id="UP001189429">
    <property type="component" value="Unassembled WGS sequence"/>
</dbReference>
<feature type="coiled-coil region" evidence="1">
    <location>
        <begin position="305"/>
        <end position="339"/>
    </location>
</feature>
<evidence type="ECO:0000313" key="3">
    <source>
        <dbReference type="EMBL" id="CAK0890045.1"/>
    </source>
</evidence>
<accession>A0ABN9WXA1</accession>
<keyword evidence="1" id="KW-0175">Coiled coil</keyword>
<protein>
    <submittedName>
        <fullName evidence="3">Uncharacterized protein</fullName>
    </submittedName>
</protein>
<evidence type="ECO:0000256" key="2">
    <source>
        <dbReference type="SAM" id="MobiDB-lite"/>
    </source>
</evidence>
<organism evidence="3 4">
    <name type="scientific">Prorocentrum cordatum</name>
    <dbReference type="NCBI Taxonomy" id="2364126"/>
    <lineage>
        <taxon>Eukaryota</taxon>
        <taxon>Sar</taxon>
        <taxon>Alveolata</taxon>
        <taxon>Dinophyceae</taxon>
        <taxon>Prorocentrales</taxon>
        <taxon>Prorocentraceae</taxon>
        <taxon>Prorocentrum</taxon>
    </lineage>
</organism>
<reference evidence="3" key="1">
    <citation type="submission" date="2023-10" db="EMBL/GenBank/DDBJ databases">
        <authorList>
            <person name="Chen Y."/>
            <person name="Shah S."/>
            <person name="Dougan E. K."/>
            <person name="Thang M."/>
            <person name="Chan C."/>
        </authorList>
    </citation>
    <scope>NUCLEOTIDE SEQUENCE [LARGE SCALE GENOMIC DNA]</scope>
</reference>
<feature type="region of interest" description="Disordered" evidence="2">
    <location>
        <begin position="359"/>
        <end position="380"/>
    </location>
</feature>
<dbReference type="Gene3D" id="2.60.200.20">
    <property type="match status" value="1"/>
</dbReference>